<dbReference type="AlphaFoldDB" id="A0A8H7MDV0"/>
<reference evidence="1" key="2">
    <citation type="submission" date="2020-09" db="EMBL/GenBank/DDBJ databases">
        <title>Reference genome assembly for Australian Ascochyta lentis isolate Al4.</title>
        <authorList>
            <person name="Lee R.C."/>
            <person name="Farfan-Caceres L.M."/>
            <person name="Debler J.W."/>
            <person name="Williams A.H."/>
            <person name="Henares B.M."/>
        </authorList>
    </citation>
    <scope>NUCLEOTIDE SEQUENCE</scope>
    <source>
        <strain evidence="1">Al4</strain>
    </source>
</reference>
<dbReference type="Proteomes" id="UP000651452">
    <property type="component" value="Unassembled WGS sequence"/>
</dbReference>
<comment type="caution">
    <text evidence="1">The sequence shown here is derived from an EMBL/GenBank/DDBJ whole genome shotgun (WGS) entry which is preliminary data.</text>
</comment>
<sequence>MPSNSDNPAPLHPSNTPEALKHLAPFEPWAPRSFPLPEGYLQLNGEPATYLPPHSTVRDLPLARIGGRAAMTAEPLACPRPRRGSSADGLRLGGARERLWEEAQERRPLLDEMRPVWSREAEQAFLGLRDGSSSPLRRVSDAGVGVGSPWSSLMDGLSESDFDPTTLLFDPPPPPPPRPSLLSQLLGFLRHLFGRLFPSLRRTPTPPSPAAAPDLHFFEAGEREFDSDDDFIVEYGDEEYSAEQYDNPWSDEE</sequence>
<reference evidence="1" key="1">
    <citation type="submission" date="2018-12" db="EMBL/GenBank/DDBJ databases">
        <authorList>
            <person name="Syme R.A."/>
            <person name="Farfan-Caceres L."/>
            <person name="Lichtenzveig J."/>
        </authorList>
    </citation>
    <scope>NUCLEOTIDE SEQUENCE</scope>
    <source>
        <strain evidence="1">Al4</strain>
    </source>
</reference>
<evidence type="ECO:0000313" key="2">
    <source>
        <dbReference type="Proteomes" id="UP000651452"/>
    </source>
</evidence>
<name>A0A8H7MDV0_9PLEO</name>
<protein>
    <submittedName>
        <fullName evidence="1">Uncharacterized protein</fullName>
    </submittedName>
</protein>
<gene>
    <name evidence="1" type="ORF">EKO04_009771</name>
</gene>
<accession>A0A8H7MDV0</accession>
<organism evidence="1 2">
    <name type="scientific">Ascochyta lentis</name>
    <dbReference type="NCBI Taxonomy" id="205686"/>
    <lineage>
        <taxon>Eukaryota</taxon>
        <taxon>Fungi</taxon>
        <taxon>Dikarya</taxon>
        <taxon>Ascomycota</taxon>
        <taxon>Pezizomycotina</taxon>
        <taxon>Dothideomycetes</taxon>
        <taxon>Pleosporomycetidae</taxon>
        <taxon>Pleosporales</taxon>
        <taxon>Pleosporineae</taxon>
        <taxon>Didymellaceae</taxon>
        <taxon>Ascochyta</taxon>
    </lineage>
</organism>
<keyword evidence="2" id="KW-1185">Reference proteome</keyword>
<evidence type="ECO:0000313" key="1">
    <source>
        <dbReference type="EMBL" id="KAF9692514.1"/>
    </source>
</evidence>
<dbReference type="OrthoDB" id="10597933at2759"/>
<dbReference type="EMBL" id="RZGK01000018">
    <property type="protein sequence ID" value="KAF9692514.1"/>
    <property type="molecule type" value="Genomic_DNA"/>
</dbReference>
<proteinExistence type="predicted"/>